<feature type="chain" id="PRO_5040460655" evidence="2">
    <location>
        <begin position="23"/>
        <end position="248"/>
    </location>
</feature>
<dbReference type="Proteomes" id="UP000729357">
    <property type="component" value="Unassembled WGS sequence"/>
</dbReference>
<dbReference type="EMBL" id="JAHFXS010000153">
    <property type="protein sequence ID" value="KAG9988393.1"/>
    <property type="molecule type" value="Genomic_DNA"/>
</dbReference>
<evidence type="ECO:0000256" key="2">
    <source>
        <dbReference type="SAM" id="SignalP"/>
    </source>
</evidence>
<feature type="compositionally biased region" description="Polar residues" evidence="1">
    <location>
        <begin position="157"/>
        <end position="166"/>
    </location>
</feature>
<reference evidence="3" key="2">
    <citation type="submission" date="2021-08" db="EMBL/GenBank/DDBJ databases">
        <authorList>
            <person name="Gostincar C."/>
            <person name="Sun X."/>
            <person name="Song Z."/>
            <person name="Gunde-Cimerman N."/>
        </authorList>
    </citation>
    <scope>NUCLEOTIDE SEQUENCE</scope>
    <source>
        <strain evidence="3">EXF-9298</strain>
    </source>
</reference>
<dbReference type="AlphaFoldDB" id="A0A9P8G186"/>
<keyword evidence="4" id="KW-1185">Reference proteome</keyword>
<reference evidence="3" key="1">
    <citation type="journal article" date="2021" name="J Fungi (Basel)">
        <title>Virulence traits and population genomics of the black yeast Aureobasidium melanogenum.</title>
        <authorList>
            <person name="Cernosa A."/>
            <person name="Sun X."/>
            <person name="Gostincar C."/>
            <person name="Fang C."/>
            <person name="Gunde-Cimerman N."/>
            <person name="Song Z."/>
        </authorList>
    </citation>
    <scope>NUCLEOTIDE SEQUENCE</scope>
    <source>
        <strain evidence="3">EXF-9298</strain>
    </source>
</reference>
<proteinExistence type="predicted"/>
<sequence length="248" mass="23964">MRASNTAFVSILFVAMSHVAWSQDCDLIEQQACCYADDGSDSNATYCCNGSIVGNFGSGSDASALNDLICCQDDGRTGLSVGLDFTTCRAGSATPLTAKGTAASTIADAIQSMSASRSASRESLFSSASVSRASVAAAASATAISTGASSTSRSATPISTGPTGIMSSSGGLSASSSSSVSRSESGSTSSAAATDTTSSSGTTTAATSSGSAAAVTSSPTSTGGVAMMTMDAWNAAMAGGVALVAAVL</sequence>
<organism evidence="3 4">
    <name type="scientific">Aureobasidium melanogenum</name>
    <name type="common">Aureobasidium pullulans var. melanogenum</name>
    <dbReference type="NCBI Taxonomy" id="46634"/>
    <lineage>
        <taxon>Eukaryota</taxon>
        <taxon>Fungi</taxon>
        <taxon>Dikarya</taxon>
        <taxon>Ascomycota</taxon>
        <taxon>Pezizomycotina</taxon>
        <taxon>Dothideomycetes</taxon>
        <taxon>Dothideomycetidae</taxon>
        <taxon>Dothideales</taxon>
        <taxon>Saccotheciaceae</taxon>
        <taxon>Aureobasidium</taxon>
    </lineage>
</organism>
<feature type="compositionally biased region" description="Low complexity" evidence="1">
    <location>
        <begin position="167"/>
        <end position="221"/>
    </location>
</feature>
<comment type="caution">
    <text evidence="3">The sequence shown here is derived from an EMBL/GenBank/DDBJ whole genome shotgun (WGS) entry which is preliminary data.</text>
</comment>
<protein>
    <submittedName>
        <fullName evidence="3">Uncharacterized protein</fullName>
    </submittedName>
</protein>
<evidence type="ECO:0000313" key="4">
    <source>
        <dbReference type="Proteomes" id="UP000729357"/>
    </source>
</evidence>
<evidence type="ECO:0000313" key="3">
    <source>
        <dbReference type="EMBL" id="KAG9988393.1"/>
    </source>
</evidence>
<name>A0A9P8G186_AURME</name>
<feature type="signal peptide" evidence="2">
    <location>
        <begin position="1"/>
        <end position="22"/>
    </location>
</feature>
<accession>A0A9P8G186</accession>
<gene>
    <name evidence="3" type="ORF">KCU98_g2646</name>
</gene>
<keyword evidence="2" id="KW-0732">Signal</keyword>
<feature type="region of interest" description="Disordered" evidence="1">
    <location>
        <begin position="149"/>
        <end position="221"/>
    </location>
</feature>
<feature type="non-terminal residue" evidence="3">
    <location>
        <position position="248"/>
    </location>
</feature>
<evidence type="ECO:0000256" key="1">
    <source>
        <dbReference type="SAM" id="MobiDB-lite"/>
    </source>
</evidence>